<accession>A0ACC1CKZ9</accession>
<keyword evidence="2" id="KW-1185">Reference proteome</keyword>
<evidence type="ECO:0000313" key="1">
    <source>
        <dbReference type="EMBL" id="KAJ0172264.1"/>
    </source>
</evidence>
<comment type="caution">
    <text evidence="1">The sequence shown here is derived from an EMBL/GenBank/DDBJ whole genome shotgun (WGS) entry which is preliminary data.</text>
</comment>
<organism evidence="1 2">
    <name type="scientific">Dendrolimus kikuchii</name>
    <dbReference type="NCBI Taxonomy" id="765133"/>
    <lineage>
        <taxon>Eukaryota</taxon>
        <taxon>Metazoa</taxon>
        <taxon>Ecdysozoa</taxon>
        <taxon>Arthropoda</taxon>
        <taxon>Hexapoda</taxon>
        <taxon>Insecta</taxon>
        <taxon>Pterygota</taxon>
        <taxon>Neoptera</taxon>
        <taxon>Endopterygota</taxon>
        <taxon>Lepidoptera</taxon>
        <taxon>Glossata</taxon>
        <taxon>Ditrysia</taxon>
        <taxon>Bombycoidea</taxon>
        <taxon>Lasiocampidae</taxon>
        <taxon>Dendrolimus</taxon>
    </lineage>
</organism>
<proteinExistence type="predicted"/>
<reference evidence="1 2" key="1">
    <citation type="journal article" date="2021" name="Front. Genet.">
        <title>Chromosome-Level Genome Assembly Reveals Significant Gene Expansion in the Toll and IMD Signaling Pathways of Dendrolimus kikuchii.</title>
        <authorList>
            <person name="Zhou J."/>
            <person name="Wu P."/>
            <person name="Xiong Z."/>
            <person name="Liu N."/>
            <person name="Zhao N."/>
            <person name="Ji M."/>
            <person name="Qiu Y."/>
            <person name="Yang B."/>
        </authorList>
    </citation>
    <scope>NUCLEOTIDE SEQUENCE [LARGE SCALE GENOMIC DNA]</scope>
    <source>
        <strain evidence="1">Ann1</strain>
    </source>
</reference>
<evidence type="ECO:0000313" key="2">
    <source>
        <dbReference type="Proteomes" id="UP000824533"/>
    </source>
</evidence>
<name>A0ACC1CKZ9_9NEOP</name>
<protein>
    <submittedName>
        <fullName evidence="1">Uncharacterized protein</fullName>
    </submittedName>
</protein>
<sequence length="343" mass="38903">MPSERCGTCRKFISSTDGIRCTKCNVPQHRNCVALPAKGNVAAAWRCPDCRKGDLRGNKDGTPASVRSLSTYEDASQSDSSPTLSMQRGEVDPTDFTNKDLMEEMRAMRRDLLSFRKEISELKIEVHSCVNRIDELQTRMEALENRSLAQKEVPPDVNGIINQLRADLNDRDQDLLGNDLEIRNIPEEKGENPIHLIVSVAGKLGVKLESRDIVSAERIGSRFLNATNPEGSTEPRSRALVVRMTRRDVRDELLHSARVRRNADTGDIIAGKVQRFYINERLTRTNRQLFRLARDAGRQYGWQFVWTKRGRILARRKQGDPVVRIRVENDVINNIGPIMVSTQ</sequence>
<gene>
    <name evidence="1" type="ORF">K1T71_012237</name>
</gene>
<dbReference type="EMBL" id="CM034408">
    <property type="protein sequence ID" value="KAJ0172264.1"/>
    <property type="molecule type" value="Genomic_DNA"/>
</dbReference>
<dbReference type="Proteomes" id="UP000824533">
    <property type="component" value="Linkage Group LG22"/>
</dbReference>